<keyword evidence="5 9" id="KW-0547">Nucleotide-binding</keyword>
<dbReference type="GO" id="GO:0005524">
    <property type="term" value="F:ATP binding"/>
    <property type="evidence" value="ECO:0007669"/>
    <property type="project" value="UniProtKB-KW"/>
</dbReference>
<feature type="chain" id="PRO_5030571564" description="ADP,ATP carrier protein" evidence="11">
    <location>
        <begin position="19"/>
        <end position="554"/>
    </location>
</feature>
<evidence type="ECO:0000256" key="8">
    <source>
        <dbReference type="ARBA" id="ARBA00023136"/>
    </source>
</evidence>
<reference evidence="12" key="1">
    <citation type="submission" date="2021-01" db="EMBL/GenBank/DDBJ databases">
        <authorList>
            <person name="Corre E."/>
            <person name="Pelletier E."/>
            <person name="Niang G."/>
            <person name="Scheremetjew M."/>
            <person name="Finn R."/>
            <person name="Kale V."/>
            <person name="Holt S."/>
            <person name="Cochrane G."/>
            <person name="Meng A."/>
            <person name="Brown T."/>
            <person name="Cohen L."/>
        </authorList>
    </citation>
    <scope>NUCLEOTIDE SEQUENCE</scope>
    <source>
        <strain evidence="12">MM31A-1</strain>
    </source>
</reference>
<feature type="region of interest" description="Disordered" evidence="10">
    <location>
        <begin position="312"/>
        <end position="331"/>
    </location>
</feature>
<feature type="transmembrane region" description="Helical" evidence="9">
    <location>
        <begin position="281"/>
        <end position="299"/>
    </location>
</feature>
<proteinExistence type="inferred from homology"/>
<dbReference type="Pfam" id="PF03219">
    <property type="entry name" value="TLC"/>
    <property type="match status" value="1"/>
</dbReference>
<feature type="transmembrane region" description="Helical" evidence="9">
    <location>
        <begin position="124"/>
        <end position="143"/>
    </location>
</feature>
<evidence type="ECO:0000256" key="7">
    <source>
        <dbReference type="ARBA" id="ARBA00022989"/>
    </source>
</evidence>
<dbReference type="GO" id="GO:0005471">
    <property type="term" value="F:ATP:ADP antiporter activity"/>
    <property type="evidence" value="ECO:0007669"/>
    <property type="project" value="InterPro"/>
</dbReference>
<evidence type="ECO:0000256" key="5">
    <source>
        <dbReference type="ARBA" id="ARBA00022741"/>
    </source>
</evidence>
<dbReference type="GO" id="GO:0016020">
    <property type="term" value="C:membrane"/>
    <property type="evidence" value="ECO:0007669"/>
    <property type="project" value="UniProtKB-SubCell"/>
</dbReference>
<sequence length="554" mass="61025">MKLLKFVGLCQVAVFSSARSLNSLPFDDTLVGRQHVPKLHLSRALKKENLRLDSLPQLTSVRGGAKNKELKEKKKSKSLFPISRKELPQFTYISIMMFLFIYFYTTVRDTKDSLVVSNCGAEAIPFLKMYGVMPAAFGFIVVYSKLSQFLGKKSLFYATIFPFFAFYTLFAFVLYPNGDSIHFINGDGWLASSSIPAIKLIQYWSYSLYFIISELWASAGIPLLFWQVANDVTSISEARRFYPLFAITGNLAPIVSGTVMSNIVSKQLSSGLGFGSTLKKLAVIKIFVGCAIIVLYNLIYSRVENAKDSVGNVKQEGRTKDNTNPPSTQKTTLRESIVSLSKSADIKAVAMMVLAYNICVELTEVLWKGILRETFPNKADYMKYMASFSRKVGIVALIMQLSASTIIGKLGWEKASLVAPLAMTSLALLFFTAVSFSMKRSDMVPISLALTIGTIQNIASKVTKYSLFDPLKEMAYIPMDPEAKSKGKAAIDVLGARLGRSLAAGSQQILVLASGNILHCAPFLATLYLGTASMWMGAVKALGKSFDDENLDET</sequence>
<keyword evidence="3 9" id="KW-0813">Transport</keyword>
<feature type="transmembrane region" description="Helical" evidence="9">
    <location>
        <begin position="87"/>
        <end position="104"/>
    </location>
</feature>
<evidence type="ECO:0000256" key="3">
    <source>
        <dbReference type="ARBA" id="ARBA00022448"/>
    </source>
</evidence>
<feature type="transmembrane region" description="Helical" evidence="9">
    <location>
        <begin position="241"/>
        <end position="261"/>
    </location>
</feature>
<feature type="transmembrane region" description="Helical" evidence="9">
    <location>
        <begin position="392"/>
        <end position="412"/>
    </location>
</feature>
<keyword evidence="8 9" id="KW-0472">Membrane</keyword>
<evidence type="ECO:0000256" key="11">
    <source>
        <dbReference type="SAM" id="SignalP"/>
    </source>
</evidence>
<feature type="transmembrane region" description="Helical" evidence="9">
    <location>
        <begin position="418"/>
        <end position="438"/>
    </location>
</feature>
<evidence type="ECO:0000256" key="2">
    <source>
        <dbReference type="ARBA" id="ARBA00007127"/>
    </source>
</evidence>
<feature type="transmembrane region" description="Helical" evidence="9">
    <location>
        <begin position="155"/>
        <end position="175"/>
    </location>
</feature>
<dbReference type="PANTHER" id="PTHR31187:SF1">
    <property type="entry name" value="ADP,ATP CARRIER PROTEIN 1"/>
    <property type="match status" value="1"/>
</dbReference>
<accession>A0A7S3Q097</accession>
<keyword evidence="4 9" id="KW-0812">Transmembrane</keyword>
<keyword evidence="7 9" id="KW-1133">Transmembrane helix</keyword>
<evidence type="ECO:0000256" key="10">
    <source>
        <dbReference type="SAM" id="MobiDB-lite"/>
    </source>
</evidence>
<keyword evidence="6 9" id="KW-0067">ATP-binding</keyword>
<feature type="signal peptide" evidence="11">
    <location>
        <begin position="1"/>
        <end position="18"/>
    </location>
</feature>
<evidence type="ECO:0000256" key="1">
    <source>
        <dbReference type="ARBA" id="ARBA00004141"/>
    </source>
</evidence>
<protein>
    <recommendedName>
        <fullName evidence="9">ADP,ATP carrier protein</fullName>
    </recommendedName>
</protein>
<dbReference type="EMBL" id="HBIO01008479">
    <property type="protein sequence ID" value="CAE0461639.1"/>
    <property type="molecule type" value="Transcribed_RNA"/>
</dbReference>
<evidence type="ECO:0000256" key="9">
    <source>
        <dbReference type="RuleBase" id="RU363121"/>
    </source>
</evidence>
<organism evidence="12">
    <name type="scientific">Chaetoceros debilis</name>
    <dbReference type="NCBI Taxonomy" id="122233"/>
    <lineage>
        <taxon>Eukaryota</taxon>
        <taxon>Sar</taxon>
        <taxon>Stramenopiles</taxon>
        <taxon>Ochrophyta</taxon>
        <taxon>Bacillariophyta</taxon>
        <taxon>Coscinodiscophyceae</taxon>
        <taxon>Chaetocerotophycidae</taxon>
        <taxon>Chaetocerotales</taxon>
        <taxon>Chaetocerotaceae</taxon>
        <taxon>Chaetoceros</taxon>
    </lineage>
</organism>
<feature type="compositionally biased region" description="Polar residues" evidence="10">
    <location>
        <begin position="322"/>
        <end position="331"/>
    </location>
</feature>
<feature type="transmembrane region" description="Helical" evidence="9">
    <location>
        <begin position="206"/>
        <end position="229"/>
    </location>
</feature>
<comment type="subcellular location">
    <subcellularLocation>
        <location evidence="1 9">Membrane</location>
        <topology evidence="1 9">Multi-pass membrane protein</topology>
    </subcellularLocation>
</comment>
<evidence type="ECO:0000256" key="4">
    <source>
        <dbReference type="ARBA" id="ARBA00022692"/>
    </source>
</evidence>
<evidence type="ECO:0000256" key="6">
    <source>
        <dbReference type="ARBA" id="ARBA00022840"/>
    </source>
</evidence>
<comment type="similarity">
    <text evidence="2 9">Belongs to the ADP/ATP translocase tlc family.</text>
</comment>
<keyword evidence="11" id="KW-0732">Signal</keyword>
<gene>
    <name evidence="12" type="ORF">CDEB00056_LOCUS6480</name>
</gene>
<dbReference type="PANTHER" id="PTHR31187">
    <property type="match status" value="1"/>
</dbReference>
<dbReference type="AlphaFoldDB" id="A0A7S3Q097"/>
<dbReference type="InterPro" id="IPR004667">
    <property type="entry name" value="ADP_ATP_car_bac_type"/>
</dbReference>
<evidence type="ECO:0000313" key="12">
    <source>
        <dbReference type="EMBL" id="CAE0461639.1"/>
    </source>
</evidence>
<name>A0A7S3Q097_9STRA</name>